<feature type="compositionally biased region" description="Pro residues" evidence="1">
    <location>
        <begin position="98"/>
        <end position="110"/>
    </location>
</feature>
<dbReference type="AlphaFoldDB" id="F2DM86"/>
<feature type="compositionally biased region" description="Basic residues" evidence="1">
    <location>
        <begin position="13"/>
        <end position="23"/>
    </location>
</feature>
<name>F2DM86_HORVV</name>
<sequence length="192" mass="19080">AGPGLEQAQPLPQRRKPPRRRHSLPFYTPRCCAPAVIGSSRTCRCPICPTSCGRASWSSAPPPPRWGSATSAASPSPRAASAASPSTPPSGRASSPATSPPNPSPPPHPPLRSSSSSSIPNPSTGPSSFPSLPSTYLFAPFGRVTHALPQVREAQAADGGGQAAGGVRGGGAGAGVPEAADGAGGVDVRRGG</sequence>
<feature type="region of interest" description="Disordered" evidence="1">
    <location>
        <begin position="150"/>
        <end position="192"/>
    </location>
</feature>
<accession>F2DM86</accession>
<feature type="non-terminal residue" evidence="2">
    <location>
        <position position="1"/>
    </location>
</feature>
<evidence type="ECO:0000313" key="2">
    <source>
        <dbReference type="EMBL" id="BAJ96207.1"/>
    </source>
</evidence>
<evidence type="ECO:0000256" key="1">
    <source>
        <dbReference type="SAM" id="MobiDB-lite"/>
    </source>
</evidence>
<feature type="compositionally biased region" description="Gly residues" evidence="1">
    <location>
        <begin position="158"/>
        <end position="174"/>
    </location>
</feature>
<organism evidence="2">
    <name type="scientific">Hordeum vulgare subsp. vulgare</name>
    <name type="common">Domesticated barley</name>
    <dbReference type="NCBI Taxonomy" id="112509"/>
    <lineage>
        <taxon>Eukaryota</taxon>
        <taxon>Viridiplantae</taxon>
        <taxon>Streptophyta</taxon>
        <taxon>Embryophyta</taxon>
        <taxon>Tracheophyta</taxon>
        <taxon>Spermatophyta</taxon>
        <taxon>Magnoliopsida</taxon>
        <taxon>Liliopsida</taxon>
        <taxon>Poales</taxon>
        <taxon>Poaceae</taxon>
        <taxon>BOP clade</taxon>
        <taxon>Pooideae</taxon>
        <taxon>Triticodae</taxon>
        <taxon>Triticeae</taxon>
        <taxon>Hordeinae</taxon>
        <taxon>Hordeum</taxon>
    </lineage>
</organism>
<dbReference type="EMBL" id="AK365004">
    <property type="protein sequence ID" value="BAJ96207.1"/>
    <property type="molecule type" value="mRNA"/>
</dbReference>
<feature type="compositionally biased region" description="Low complexity" evidence="1">
    <location>
        <begin position="111"/>
        <end position="128"/>
    </location>
</feature>
<proteinExistence type="evidence at transcript level"/>
<feature type="region of interest" description="Disordered" evidence="1">
    <location>
        <begin position="1"/>
        <end position="25"/>
    </location>
</feature>
<reference evidence="2" key="1">
    <citation type="journal article" date="2011" name="Plant Physiol.">
        <title>Comprehensive sequence analysis of 24,783 barley full-length cDNAs derived from 12 clone libraries.</title>
        <authorList>
            <person name="Matsumoto T."/>
            <person name="Tanaka T."/>
            <person name="Sakai H."/>
            <person name="Amano N."/>
            <person name="Kanamori H."/>
            <person name="Kurita K."/>
            <person name="Kikuta A."/>
            <person name="Kamiya K."/>
            <person name="Yamamoto M."/>
            <person name="Ikawa H."/>
            <person name="Fujii N."/>
            <person name="Hori K."/>
            <person name="Itoh T."/>
            <person name="Sato K."/>
        </authorList>
    </citation>
    <scope>NUCLEOTIDE SEQUENCE</scope>
    <source>
        <tissue evidence="2">Shoot and root</tissue>
    </source>
</reference>
<feature type="region of interest" description="Disordered" evidence="1">
    <location>
        <begin position="53"/>
        <end position="136"/>
    </location>
</feature>
<feature type="compositionally biased region" description="Low complexity" evidence="1">
    <location>
        <begin position="66"/>
        <end position="97"/>
    </location>
</feature>
<protein>
    <submittedName>
        <fullName evidence="2">Predicted protein</fullName>
    </submittedName>
</protein>